<sequence length="365" mass="38659">MEYSDGRSQRSQRSADSLHSSRPRDGEPLSRQGSGSRRAHHGRSGRPRQQRSLVSGPRGRGKQRGYELRNRSIGFASAGRGKRSGGPDARMVAALVLGIVAVVLLVFAISSCVSNNAAQEKQEEEKPRVATGISDGLSQELTARLDQDDQMAQIASNADQYPDERLVELALSEPDAVSLVAGYLESDKTAQAYGEEASVGSYPQLFDWDSRWGTVDYAGSALAVTGSGPTVMAMATIGLTGSTDNTPATIAELAEKDGLATGDTSLSGDFFTTEANALGVVYHTYDTSADNISAVVTSGTVVAMEVKADSLTPYDHWILVVEKGSDGTFTVHDPTSSDVTSRTWDAETLASASTGTFYALTKMAS</sequence>
<evidence type="ECO:0008006" key="5">
    <source>
        <dbReference type="Google" id="ProtNLM"/>
    </source>
</evidence>
<keyword evidence="2" id="KW-1133">Transmembrane helix</keyword>
<feature type="region of interest" description="Disordered" evidence="1">
    <location>
        <begin position="1"/>
        <end position="87"/>
    </location>
</feature>
<evidence type="ECO:0000256" key="1">
    <source>
        <dbReference type="SAM" id="MobiDB-lite"/>
    </source>
</evidence>
<comment type="caution">
    <text evidence="3">The sequence shown here is derived from an EMBL/GenBank/DDBJ whole genome shotgun (WGS) entry which is preliminary data.</text>
</comment>
<dbReference type="Proteomes" id="UP001204320">
    <property type="component" value="Unassembled WGS sequence"/>
</dbReference>
<name>A0ABT1Z582_9ACTN</name>
<evidence type="ECO:0000313" key="4">
    <source>
        <dbReference type="Proteomes" id="UP001204320"/>
    </source>
</evidence>
<organism evidence="3 4">
    <name type="scientific">Tractidigestivibacter montrealensis</name>
    <dbReference type="NCBI Taxonomy" id="2972466"/>
    <lineage>
        <taxon>Bacteria</taxon>
        <taxon>Bacillati</taxon>
        <taxon>Actinomycetota</taxon>
        <taxon>Coriobacteriia</taxon>
        <taxon>Coriobacteriales</taxon>
        <taxon>Atopobiaceae</taxon>
        <taxon>Tractidigestivibacter</taxon>
    </lineage>
</organism>
<reference evidence="3 4" key="1">
    <citation type="submission" date="2022-08" db="EMBL/GenBank/DDBJ databases">
        <title>Tractidigestivibacter montrealensis type strain KD21.</title>
        <authorList>
            <person name="Diop K."/>
            <person name="Richard C."/>
            <person name="Routy B."/>
        </authorList>
    </citation>
    <scope>NUCLEOTIDE SEQUENCE [LARGE SCALE GENOMIC DNA]</scope>
    <source>
        <strain evidence="3 4">KD21</strain>
    </source>
</reference>
<gene>
    <name evidence="3" type="ORF">NVS32_00155</name>
</gene>
<dbReference type="EMBL" id="JANSKA010000001">
    <property type="protein sequence ID" value="MCR9035373.1"/>
    <property type="molecule type" value="Genomic_DNA"/>
</dbReference>
<evidence type="ECO:0000256" key="2">
    <source>
        <dbReference type="SAM" id="Phobius"/>
    </source>
</evidence>
<dbReference type="RefSeq" id="WP_258498172.1">
    <property type="nucleotide sequence ID" value="NZ_JANSKA010000001.1"/>
</dbReference>
<feature type="compositionally biased region" description="Polar residues" evidence="1">
    <location>
        <begin position="9"/>
        <end position="20"/>
    </location>
</feature>
<feature type="compositionally biased region" description="Basic residues" evidence="1">
    <location>
        <begin position="37"/>
        <end position="49"/>
    </location>
</feature>
<proteinExistence type="predicted"/>
<protein>
    <recommendedName>
        <fullName evidence="5">Peptidase C39-like domain-containing protein</fullName>
    </recommendedName>
</protein>
<keyword evidence="4" id="KW-1185">Reference proteome</keyword>
<keyword evidence="2" id="KW-0812">Transmembrane</keyword>
<evidence type="ECO:0000313" key="3">
    <source>
        <dbReference type="EMBL" id="MCR9035373.1"/>
    </source>
</evidence>
<feature type="transmembrane region" description="Helical" evidence="2">
    <location>
        <begin position="89"/>
        <end position="109"/>
    </location>
</feature>
<keyword evidence="2" id="KW-0472">Membrane</keyword>
<accession>A0ABT1Z582</accession>